<evidence type="ECO:0000259" key="3">
    <source>
        <dbReference type="PROSITE" id="PS50893"/>
    </source>
</evidence>
<dbReference type="InterPro" id="IPR003593">
    <property type="entry name" value="AAA+_ATPase"/>
</dbReference>
<evidence type="ECO:0000313" key="5">
    <source>
        <dbReference type="Proteomes" id="UP000243650"/>
    </source>
</evidence>
<dbReference type="AlphaFoldDB" id="A0A2P6MDZ3"/>
<evidence type="ECO:0000313" key="4">
    <source>
        <dbReference type="EMBL" id="PRO64503.1"/>
    </source>
</evidence>
<dbReference type="OrthoDB" id="9804819at2"/>
<accession>A0A2P6MDZ3</accession>
<feature type="domain" description="ABC transporter" evidence="3">
    <location>
        <begin position="4"/>
        <end position="229"/>
    </location>
</feature>
<dbReference type="PANTHER" id="PTHR43158:SF5">
    <property type="entry name" value="ABC TRANSPORTER, ATP-BINDING PROTEIN"/>
    <property type="match status" value="1"/>
</dbReference>
<dbReference type="Pfam" id="PF00005">
    <property type="entry name" value="ABC_tran"/>
    <property type="match status" value="1"/>
</dbReference>
<dbReference type="RefSeq" id="WP_105960167.1">
    <property type="nucleotide sequence ID" value="NZ_PVNS01000015.1"/>
</dbReference>
<dbReference type="Proteomes" id="UP000243650">
    <property type="component" value="Unassembled WGS sequence"/>
</dbReference>
<dbReference type="SMART" id="SM00382">
    <property type="entry name" value="AAA"/>
    <property type="match status" value="1"/>
</dbReference>
<dbReference type="SUPFAM" id="SSF52540">
    <property type="entry name" value="P-loop containing nucleoside triphosphate hydrolases"/>
    <property type="match status" value="1"/>
</dbReference>
<comment type="caution">
    <text evidence="4">The sequence shown here is derived from an EMBL/GenBank/DDBJ whole genome shotgun (WGS) entry which is preliminary data.</text>
</comment>
<dbReference type="GO" id="GO:0005524">
    <property type="term" value="F:ATP binding"/>
    <property type="evidence" value="ECO:0007669"/>
    <property type="project" value="UniProtKB-KW"/>
</dbReference>
<evidence type="ECO:0000256" key="2">
    <source>
        <dbReference type="ARBA" id="ARBA00022840"/>
    </source>
</evidence>
<dbReference type="InterPro" id="IPR027417">
    <property type="entry name" value="P-loop_NTPase"/>
</dbReference>
<sequence length="292" mass="32093">MSHIQADHLSAAYKKERVLHDVTFTLSGERIYGLIGRNGAGKTTLLSLLASYRRPDGGTLLMDGTDPFEDASCMASTVFMYEKDYSDEQDSARVLLKLAARYRPAFDLDYALSLAETFDFPLDKPMHKLSTGKQAAVNVTLGLAARAPLTIFDEIYTGMDAPTRDQFYKELLAEQERHPRTVILSTHLVSEMDYLFDEVLMIDDGQLLLHEPTDQLLERGFSVTGPAGAVEQFAEGRRVLSEQTLGGVKSVTIFEELTAKDTAAAYENGLEIGPVGLQDLFIQLTGKGAGVS</sequence>
<keyword evidence="2" id="KW-0067">ATP-binding</keyword>
<protein>
    <submittedName>
        <fullName evidence="4">ABC transporter</fullName>
    </submittedName>
</protein>
<name>A0A2P6MDZ3_ALKUR</name>
<keyword evidence="5" id="KW-1185">Reference proteome</keyword>
<dbReference type="EMBL" id="PVNS01000015">
    <property type="protein sequence ID" value="PRO64503.1"/>
    <property type="molecule type" value="Genomic_DNA"/>
</dbReference>
<proteinExistence type="predicted"/>
<dbReference type="GO" id="GO:0016887">
    <property type="term" value="F:ATP hydrolysis activity"/>
    <property type="evidence" value="ECO:0007669"/>
    <property type="project" value="InterPro"/>
</dbReference>
<reference evidence="4 5" key="1">
    <citation type="submission" date="2018-03" db="EMBL/GenBank/DDBJ databases">
        <title>Bacillus urumqiensis sp. nov., a moderately haloalkaliphilic bacterium isolated from a salt lake.</title>
        <authorList>
            <person name="Zhao B."/>
            <person name="Liao Z."/>
        </authorList>
    </citation>
    <scope>NUCLEOTIDE SEQUENCE [LARGE SCALE GENOMIC DNA]</scope>
    <source>
        <strain evidence="4 5">BZ-SZ-XJ18</strain>
    </source>
</reference>
<dbReference type="PANTHER" id="PTHR43158">
    <property type="entry name" value="SKFA PEPTIDE EXPORT ATP-BINDING PROTEIN SKFE"/>
    <property type="match status" value="1"/>
</dbReference>
<dbReference type="PROSITE" id="PS50893">
    <property type="entry name" value="ABC_TRANSPORTER_2"/>
    <property type="match status" value="1"/>
</dbReference>
<dbReference type="Gene3D" id="3.40.50.300">
    <property type="entry name" value="P-loop containing nucleotide triphosphate hydrolases"/>
    <property type="match status" value="1"/>
</dbReference>
<dbReference type="InterPro" id="IPR003439">
    <property type="entry name" value="ABC_transporter-like_ATP-bd"/>
</dbReference>
<keyword evidence="1" id="KW-0547">Nucleotide-binding</keyword>
<organism evidence="4 5">
    <name type="scientific">Alkalicoccus urumqiensis</name>
    <name type="common">Bacillus urumqiensis</name>
    <dbReference type="NCBI Taxonomy" id="1548213"/>
    <lineage>
        <taxon>Bacteria</taxon>
        <taxon>Bacillati</taxon>
        <taxon>Bacillota</taxon>
        <taxon>Bacilli</taxon>
        <taxon>Bacillales</taxon>
        <taxon>Bacillaceae</taxon>
        <taxon>Alkalicoccus</taxon>
    </lineage>
</organism>
<evidence type="ECO:0000256" key="1">
    <source>
        <dbReference type="ARBA" id="ARBA00022741"/>
    </source>
</evidence>
<gene>
    <name evidence="4" type="ORF">C6I21_14350</name>
</gene>